<dbReference type="AlphaFoldDB" id="E9DC02"/>
<sequence>MPPMSPPKLIRSAIRIWSKTGSRRLVPMGILFLAEEKRDPLHLINQRDPLPKLSHLREVDKGPGYLVCTE</sequence>
<dbReference type="HOGENOM" id="CLU_2757598_0_0_1"/>
<accession>E9DC02</accession>
<dbReference type="VEuPathDB" id="FungiDB:CPSG_07354"/>
<evidence type="ECO:0000313" key="1">
    <source>
        <dbReference type="EMBL" id="EFW16304.1"/>
    </source>
</evidence>
<organism evidence="2">
    <name type="scientific">Coccidioides posadasii (strain RMSCC 757 / Silveira)</name>
    <name type="common">Valley fever fungus</name>
    <dbReference type="NCBI Taxonomy" id="443226"/>
    <lineage>
        <taxon>Eukaryota</taxon>
        <taxon>Fungi</taxon>
        <taxon>Dikarya</taxon>
        <taxon>Ascomycota</taxon>
        <taxon>Pezizomycotina</taxon>
        <taxon>Eurotiomycetes</taxon>
        <taxon>Eurotiomycetidae</taxon>
        <taxon>Onygenales</taxon>
        <taxon>Onygenaceae</taxon>
        <taxon>Coccidioides</taxon>
    </lineage>
</organism>
<protein>
    <submittedName>
        <fullName evidence="1">Predicted protein</fullName>
    </submittedName>
</protein>
<keyword evidence="2" id="KW-1185">Reference proteome</keyword>
<name>E9DC02_COCPS</name>
<gene>
    <name evidence="1" type="ORF">CPSG_07354</name>
</gene>
<proteinExistence type="predicted"/>
<dbReference type="Proteomes" id="UP000002497">
    <property type="component" value="Unassembled WGS sequence"/>
</dbReference>
<dbReference type="EMBL" id="GL636498">
    <property type="protein sequence ID" value="EFW16304.1"/>
    <property type="molecule type" value="Genomic_DNA"/>
</dbReference>
<evidence type="ECO:0000313" key="2">
    <source>
        <dbReference type="Proteomes" id="UP000002497"/>
    </source>
</evidence>
<reference evidence="2" key="2">
    <citation type="submission" date="2010-03" db="EMBL/GenBank/DDBJ databases">
        <title>The genome sequence of Coccidioides posadasii strain Silveira.</title>
        <authorList>
            <consortium name="The Broad Institute Genome Sequencing Center for Infectious Disease"/>
            <person name="Neafsey D."/>
            <person name="Orbach M."/>
            <person name="Henn M.R."/>
            <person name="Cole G.T."/>
            <person name="Galgiani J."/>
            <person name="Gardner M.J."/>
            <person name="Kirkland T.N."/>
            <person name="Taylor J.W."/>
            <person name="Young S.K."/>
            <person name="Zeng Q."/>
            <person name="Koehrsen M."/>
            <person name="Alvarado L."/>
            <person name="Berlin A."/>
            <person name="Borenstein D."/>
            <person name="Chapman S.B."/>
            <person name="Chen Z."/>
            <person name="Engels R."/>
            <person name="Freedman E."/>
            <person name="Gellesch M."/>
            <person name="Goldberg J."/>
            <person name="Griggs A."/>
            <person name="Gujja S."/>
            <person name="Heilman E."/>
            <person name="Heiman D."/>
            <person name="Howarth C."/>
            <person name="Jen D."/>
            <person name="Larson L."/>
            <person name="Mehta T."/>
            <person name="Neiman D."/>
            <person name="Park D."/>
            <person name="Pearson M."/>
            <person name="Richards J."/>
            <person name="Roberts A."/>
            <person name="Saif S."/>
            <person name="Shea T."/>
            <person name="Shenoy N."/>
            <person name="Sisk P."/>
            <person name="Stolte C."/>
            <person name="Sykes S."/>
            <person name="Walk T."/>
            <person name="White J."/>
            <person name="Yandava C."/>
            <person name="Haas B."/>
            <person name="Nusbaum C."/>
            <person name="Birren B."/>
        </authorList>
    </citation>
    <scope>NUCLEOTIDE SEQUENCE [LARGE SCALE GENOMIC DNA]</scope>
    <source>
        <strain evidence="2">RMSCC 757 / Silveira</strain>
    </source>
</reference>
<reference evidence="2" key="1">
    <citation type="journal article" date="2010" name="Genome Res.">
        <title>Population genomic sequencing of Coccidioides fungi reveals recent hybridization and transposon control.</title>
        <authorList>
            <person name="Neafsey D.E."/>
            <person name="Barker B.M."/>
            <person name="Sharpton T.J."/>
            <person name="Stajich J.E."/>
            <person name="Park D.J."/>
            <person name="Whiston E."/>
            <person name="Hung C.-Y."/>
            <person name="McMahan C."/>
            <person name="White J."/>
            <person name="Sykes S."/>
            <person name="Heiman D."/>
            <person name="Young S."/>
            <person name="Zeng Q."/>
            <person name="Abouelleil A."/>
            <person name="Aftuck L."/>
            <person name="Bessette D."/>
            <person name="Brown A."/>
            <person name="FitzGerald M."/>
            <person name="Lui A."/>
            <person name="Macdonald J.P."/>
            <person name="Priest M."/>
            <person name="Orbach M.J."/>
            <person name="Galgiani J.N."/>
            <person name="Kirkland T.N."/>
            <person name="Cole G.T."/>
            <person name="Birren B.W."/>
            <person name="Henn M.R."/>
            <person name="Taylor J.W."/>
            <person name="Rounsley S.D."/>
        </authorList>
    </citation>
    <scope>NUCLEOTIDE SEQUENCE [LARGE SCALE GENOMIC DNA]</scope>
    <source>
        <strain evidence="2">RMSCC 757 / Silveira</strain>
    </source>
</reference>